<gene>
    <name evidence="2" type="primary">RvY_05086</name>
    <name evidence="2" type="synonym">RvY_05086.1</name>
    <name evidence="2" type="ORF">RvY_05086-1</name>
</gene>
<feature type="region of interest" description="Disordered" evidence="1">
    <location>
        <begin position="88"/>
        <end position="179"/>
    </location>
</feature>
<proteinExistence type="predicted"/>
<sequence length="232" mass="23569">MMSSSSPNLLAAVRNILRYYWIVLLLTGAMMDLFISSCSASPVALKQESPWPGSLVRDSKLYAPLEASPVRSKRAISDFFRDLIAETFGEETTPQPKRNPSRPVDQGSHVNPEPVSSVNSNAGDTTGLQSGSSGGSSNGGTEGVSNGVSSGSSNSKTSQPAVRDATPTPAATGDSGATGNKWLDLILGAILGGGAANADTGTGSSTDSTGNTIVNMIASAAVQHILSGVLAG</sequence>
<reference evidence="2 3" key="1">
    <citation type="journal article" date="2016" name="Nat. Commun.">
        <title>Extremotolerant tardigrade genome and improved radiotolerance of human cultured cells by tardigrade-unique protein.</title>
        <authorList>
            <person name="Hashimoto T."/>
            <person name="Horikawa D.D."/>
            <person name="Saito Y."/>
            <person name="Kuwahara H."/>
            <person name="Kozuka-Hata H."/>
            <person name="Shin-I T."/>
            <person name="Minakuchi Y."/>
            <person name="Ohishi K."/>
            <person name="Motoyama A."/>
            <person name="Aizu T."/>
            <person name="Enomoto A."/>
            <person name="Kondo K."/>
            <person name="Tanaka S."/>
            <person name="Hara Y."/>
            <person name="Koshikawa S."/>
            <person name="Sagara H."/>
            <person name="Miura T."/>
            <person name="Yokobori S."/>
            <person name="Miyagawa K."/>
            <person name="Suzuki Y."/>
            <person name="Kubo T."/>
            <person name="Oyama M."/>
            <person name="Kohara Y."/>
            <person name="Fujiyama A."/>
            <person name="Arakawa K."/>
            <person name="Katayama T."/>
            <person name="Toyoda A."/>
            <person name="Kunieda T."/>
        </authorList>
    </citation>
    <scope>NUCLEOTIDE SEQUENCE [LARGE SCALE GENOMIC DNA]</scope>
    <source>
        <strain evidence="2 3">YOKOZUNA-1</strain>
    </source>
</reference>
<protein>
    <submittedName>
        <fullName evidence="2">Uncharacterized protein</fullName>
    </submittedName>
</protein>
<feature type="compositionally biased region" description="Gly residues" evidence="1">
    <location>
        <begin position="132"/>
        <end position="142"/>
    </location>
</feature>
<dbReference type="Proteomes" id="UP000186922">
    <property type="component" value="Unassembled WGS sequence"/>
</dbReference>
<accession>A0A1D1V3R7</accession>
<dbReference type="EMBL" id="BDGG01000002">
    <property type="protein sequence ID" value="GAU93098.1"/>
    <property type="molecule type" value="Genomic_DNA"/>
</dbReference>
<organism evidence="2 3">
    <name type="scientific">Ramazzottius varieornatus</name>
    <name type="common">Water bear</name>
    <name type="synonym">Tardigrade</name>
    <dbReference type="NCBI Taxonomy" id="947166"/>
    <lineage>
        <taxon>Eukaryota</taxon>
        <taxon>Metazoa</taxon>
        <taxon>Ecdysozoa</taxon>
        <taxon>Tardigrada</taxon>
        <taxon>Eutardigrada</taxon>
        <taxon>Parachela</taxon>
        <taxon>Hypsibioidea</taxon>
        <taxon>Ramazzottiidae</taxon>
        <taxon>Ramazzottius</taxon>
    </lineage>
</organism>
<evidence type="ECO:0000313" key="2">
    <source>
        <dbReference type="EMBL" id="GAU93098.1"/>
    </source>
</evidence>
<keyword evidence="3" id="KW-1185">Reference proteome</keyword>
<evidence type="ECO:0000313" key="3">
    <source>
        <dbReference type="Proteomes" id="UP000186922"/>
    </source>
</evidence>
<name>A0A1D1V3R7_RAMVA</name>
<evidence type="ECO:0000256" key="1">
    <source>
        <dbReference type="SAM" id="MobiDB-lite"/>
    </source>
</evidence>
<feature type="compositionally biased region" description="Low complexity" evidence="1">
    <location>
        <begin position="143"/>
        <end position="158"/>
    </location>
</feature>
<comment type="caution">
    <text evidence="2">The sequence shown here is derived from an EMBL/GenBank/DDBJ whole genome shotgun (WGS) entry which is preliminary data.</text>
</comment>
<feature type="compositionally biased region" description="Polar residues" evidence="1">
    <location>
        <begin position="114"/>
        <end position="129"/>
    </location>
</feature>
<dbReference type="AlphaFoldDB" id="A0A1D1V3R7"/>